<dbReference type="Pfam" id="PF01833">
    <property type="entry name" value="TIG"/>
    <property type="match status" value="1"/>
</dbReference>
<dbReference type="KEGG" id="slb:AWJ20_1373"/>
<feature type="region of interest" description="Disordered" evidence="4">
    <location>
        <begin position="568"/>
        <end position="608"/>
    </location>
</feature>
<dbReference type="PANTHER" id="PTHR24166:SF48">
    <property type="entry name" value="PROTEIN VAPYRIN"/>
    <property type="match status" value="1"/>
</dbReference>
<dbReference type="Pfam" id="PF12796">
    <property type="entry name" value="Ank_2"/>
    <property type="match status" value="1"/>
</dbReference>
<dbReference type="InterPro" id="IPR013783">
    <property type="entry name" value="Ig-like_fold"/>
</dbReference>
<protein>
    <submittedName>
        <fullName evidence="7">Spt23p</fullName>
    </submittedName>
</protein>
<dbReference type="Gene3D" id="2.60.40.10">
    <property type="entry name" value="Immunoglobulins"/>
    <property type="match status" value="1"/>
</dbReference>
<dbReference type="SMART" id="SM00429">
    <property type="entry name" value="IPT"/>
    <property type="match status" value="1"/>
</dbReference>
<dbReference type="PANTHER" id="PTHR24166">
    <property type="entry name" value="ROLLING PEBBLES, ISOFORM B"/>
    <property type="match status" value="1"/>
</dbReference>
<feature type="region of interest" description="Disordered" evidence="4">
    <location>
        <begin position="621"/>
        <end position="692"/>
    </location>
</feature>
<evidence type="ECO:0000313" key="7">
    <source>
        <dbReference type="EMBL" id="ANB13094.1"/>
    </source>
</evidence>
<feature type="repeat" description="ANK" evidence="3">
    <location>
        <begin position="301"/>
        <end position="333"/>
    </location>
</feature>
<evidence type="ECO:0000313" key="8">
    <source>
        <dbReference type="Proteomes" id="UP000189580"/>
    </source>
</evidence>
<dbReference type="SUPFAM" id="SSF48403">
    <property type="entry name" value="Ankyrin repeat"/>
    <property type="match status" value="1"/>
</dbReference>
<feature type="compositionally biased region" description="Polar residues" evidence="4">
    <location>
        <begin position="582"/>
        <end position="608"/>
    </location>
</feature>
<evidence type="ECO:0000256" key="4">
    <source>
        <dbReference type="SAM" id="MobiDB-lite"/>
    </source>
</evidence>
<dbReference type="InterPro" id="IPR002909">
    <property type="entry name" value="IPT_dom"/>
</dbReference>
<feature type="transmembrane region" description="Helical" evidence="5">
    <location>
        <begin position="729"/>
        <end position="748"/>
    </location>
</feature>
<dbReference type="Proteomes" id="UP000189580">
    <property type="component" value="Chromosome a"/>
</dbReference>
<feature type="compositionally biased region" description="Low complexity" evidence="4">
    <location>
        <begin position="23"/>
        <end position="41"/>
    </location>
</feature>
<feature type="domain" description="IPT/TIG" evidence="6">
    <location>
        <begin position="129"/>
        <end position="210"/>
    </location>
</feature>
<evidence type="ECO:0000256" key="2">
    <source>
        <dbReference type="ARBA" id="ARBA00023043"/>
    </source>
</evidence>
<keyword evidence="8" id="KW-1185">Reference proteome</keyword>
<evidence type="ECO:0000259" key="6">
    <source>
        <dbReference type="SMART" id="SM00429"/>
    </source>
</evidence>
<accession>A0A167DN60</accession>
<dbReference type="PROSITE" id="PS50297">
    <property type="entry name" value="ANK_REP_REGION"/>
    <property type="match status" value="2"/>
</dbReference>
<dbReference type="InterPro" id="IPR050889">
    <property type="entry name" value="Dendritic_Spine_Reg/Scaffold"/>
</dbReference>
<evidence type="ECO:0000256" key="1">
    <source>
        <dbReference type="ARBA" id="ARBA00022737"/>
    </source>
</evidence>
<feature type="compositionally biased region" description="Polar residues" evidence="4">
    <location>
        <begin position="632"/>
        <end position="647"/>
    </location>
</feature>
<dbReference type="InterPro" id="IPR014756">
    <property type="entry name" value="Ig_E-set"/>
</dbReference>
<sequence length="833" mass="92827">MEESSEVNTDFSSSSLKRRRDGSWSSARVGSSSNVNSGNNGFHMFVPPQQQSQQQDHQLHQIQQQQQQKKLSQTRLSSRNASFSRKSSGHLDMTSPTSSDNLSSAVSLSNLTPTIPRNGSFSPMADTTTPQIQRIIPAQGSVRGGIEVTLLGSGFYNGLVTKFGDVSAMATQCWSDSTIVAHLPPATMPGPVVVTFEGIARVQPQVFTYIDDTDSQLIELALQVVGLKMNGKLEDAKNIAMRIVGSSNNNNSDTGINGGSSLNSSTMNSNAVDHEKIILRCIDLIKMNTGKIPDWQLRNSEGQTMMHLAASLGFYKVVSSLISQGARTDLHDVNGMTPLHFAALRGRRSIVRKLIRCRADPFIRAINGQTVIDMADDSVSDELPIGLTHRQYAQFNHNRRTSSTSTFASFRSNTNARYSNLSRHASNSSMALYGGSDYGHNEQTEDDRRDLDEEFEDDDDSSEYDDGDLRMGDVRQALLRHHRRTSSVSSHTQNKDDDDAKSVDDSSTIVNEHHNREFWNNPRHRLNNTAENISLYLQQLTESARNKMVPWDRPNWDEIVNYIYRRPASTRPPRSAPRREYNSATSDSDATVFNNSNTRPKNSSNDQQKNLLRVWQFLTQSAEQSRRHQEQQEGQNQAGVSNSTNPTMVGPAPPPSYDEIFPETTTTPSNQANGGLGDTASDEKASQAGEEDEIEAVALPVNEMSDDYEQQFIKTWVNNKKKLQNDRRLFFFWIPVLVIAVSLVILRLSGATPEVYNSLLWTNKFTNNAGLRSQRNMPSLGRPLPASLASPTAFLHPKSEEPLVERKLLQAKAPQSCVSDVYDDDHCHRELFI</sequence>
<reference evidence="7 8" key="1">
    <citation type="submission" date="2016-02" db="EMBL/GenBank/DDBJ databases">
        <title>Complete genome sequence and transcriptome regulation of the pentose utilising yeast Sugiyamaella lignohabitans.</title>
        <authorList>
            <person name="Bellasio M."/>
            <person name="Peymann A."/>
            <person name="Valli M."/>
            <person name="Sipitzky M."/>
            <person name="Graf A."/>
            <person name="Sauer M."/>
            <person name="Marx H."/>
            <person name="Mattanovich D."/>
        </authorList>
    </citation>
    <scope>NUCLEOTIDE SEQUENCE [LARGE SCALE GENOMIC DNA]</scope>
    <source>
        <strain evidence="7 8">CBS 10342</strain>
    </source>
</reference>
<feature type="repeat" description="ANK" evidence="3">
    <location>
        <begin position="334"/>
        <end position="366"/>
    </location>
</feature>
<dbReference type="InterPro" id="IPR036770">
    <property type="entry name" value="Ankyrin_rpt-contain_sf"/>
</dbReference>
<dbReference type="GeneID" id="30033168"/>
<evidence type="ECO:0000256" key="3">
    <source>
        <dbReference type="PROSITE-ProRule" id="PRU00023"/>
    </source>
</evidence>
<dbReference type="Gene3D" id="1.25.40.20">
    <property type="entry name" value="Ankyrin repeat-containing domain"/>
    <property type="match status" value="1"/>
</dbReference>
<feature type="region of interest" description="Disordered" evidence="4">
    <location>
        <begin position="1"/>
        <end position="105"/>
    </location>
</feature>
<dbReference type="SMART" id="SM00248">
    <property type="entry name" value="ANK"/>
    <property type="match status" value="2"/>
</dbReference>
<keyword evidence="5" id="KW-0812">Transmembrane</keyword>
<keyword evidence="5" id="KW-1133">Transmembrane helix</keyword>
<organism evidence="7 8">
    <name type="scientific">Sugiyamaella lignohabitans</name>
    <dbReference type="NCBI Taxonomy" id="796027"/>
    <lineage>
        <taxon>Eukaryota</taxon>
        <taxon>Fungi</taxon>
        <taxon>Dikarya</taxon>
        <taxon>Ascomycota</taxon>
        <taxon>Saccharomycotina</taxon>
        <taxon>Dipodascomycetes</taxon>
        <taxon>Dipodascales</taxon>
        <taxon>Trichomonascaceae</taxon>
        <taxon>Sugiyamaella</taxon>
    </lineage>
</organism>
<feature type="compositionally biased region" description="Polar residues" evidence="4">
    <location>
        <begin position="663"/>
        <end position="673"/>
    </location>
</feature>
<feature type="compositionally biased region" description="Basic and acidic residues" evidence="4">
    <location>
        <begin position="439"/>
        <end position="451"/>
    </location>
</feature>
<keyword evidence="5" id="KW-0472">Membrane</keyword>
<feature type="region of interest" description="Disordered" evidence="4">
    <location>
        <begin position="430"/>
        <end position="523"/>
    </location>
</feature>
<dbReference type="SUPFAM" id="SSF81296">
    <property type="entry name" value="E set domains"/>
    <property type="match status" value="1"/>
</dbReference>
<feature type="compositionally biased region" description="Low complexity" evidence="4">
    <location>
        <begin position="49"/>
        <end position="86"/>
    </location>
</feature>
<dbReference type="CDD" id="cd00102">
    <property type="entry name" value="IPT"/>
    <property type="match status" value="1"/>
</dbReference>
<dbReference type="EMBL" id="CP014501">
    <property type="protein sequence ID" value="ANB13094.1"/>
    <property type="molecule type" value="Genomic_DNA"/>
</dbReference>
<evidence type="ECO:0000256" key="5">
    <source>
        <dbReference type="SAM" id="Phobius"/>
    </source>
</evidence>
<keyword evidence="2 3" id="KW-0040">ANK repeat</keyword>
<dbReference type="InterPro" id="IPR002110">
    <property type="entry name" value="Ankyrin_rpt"/>
</dbReference>
<gene>
    <name evidence="7" type="primary">SPT23</name>
    <name evidence="7" type="ORF">AWJ20_1373</name>
</gene>
<dbReference type="AlphaFoldDB" id="A0A167DN60"/>
<feature type="compositionally biased region" description="Basic and acidic residues" evidence="4">
    <location>
        <begin position="493"/>
        <end position="504"/>
    </location>
</feature>
<proteinExistence type="predicted"/>
<dbReference type="OrthoDB" id="71307at2759"/>
<feature type="compositionally biased region" description="Polar residues" evidence="4">
    <location>
        <begin position="1"/>
        <end position="15"/>
    </location>
</feature>
<keyword evidence="1" id="KW-0677">Repeat</keyword>
<dbReference type="PROSITE" id="PS50088">
    <property type="entry name" value="ANK_REPEAT"/>
    <property type="match status" value="2"/>
</dbReference>
<feature type="compositionally biased region" description="Acidic residues" evidence="4">
    <location>
        <begin position="452"/>
        <end position="466"/>
    </location>
</feature>
<dbReference type="RefSeq" id="XP_018735571.1">
    <property type="nucleotide sequence ID" value="XM_018878248.1"/>
</dbReference>
<name>A0A167DN60_9ASCO</name>